<reference evidence="4 5" key="1">
    <citation type="submission" date="2020-11" db="EMBL/GenBank/DDBJ databases">
        <title>Actinomyces sp. ZJ750.</title>
        <authorList>
            <person name="Zhou J."/>
        </authorList>
    </citation>
    <scope>NUCLEOTIDE SEQUENCE [LARGE SCALE GENOMIC DNA]</scope>
    <source>
        <strain evidence="4 5">ZJ750</strain>
    </source>
</reference>
<protein>
    <submittedName>
        <fullName evidence="4">Septum formation initiator family protein</fullName>
    </submittedName>
</protein>
<evidence type="ECO:0000256" key="3">
    <source>
        <dbReference type="SAM" id="Phobius"/>
    </source>
</evidence>
<evidence type="ECO:0000313" key="4">
    <source>
        <dbReference type="EMBL" id="QPL05669.1"/>
    </source>
</evidence>
<gene>
    <name evidence="4" type="ORF">ID810_01375</name>
</gene>
<feature type="region of interest" description="Disordered" evidence="2">
    <location>
        <begin position="191"/>
        <end position="233"/>
    </location>
</feature>
<evidence type="ECO:0000256" key="1">
    <source>
        <dbReference type="SAM" id="Coils"/>
    </source>
</evidence>
<keyword evidence="1" id="KW-0175">Coiled coil</keyword>
<evidence type="ECO:0000256" key="2">
    <source>
        <dbReference type="SAM" id="MobiDB-lite"/>
    </source>
</evidence>
<keyword evidence="3" id="KW-1133">Transmembrane helix</keyword>
<accession>A0A7T0LKW2</accession>
<dbReference type="EMBL" id="CP063989">
    <property type="protein sequence ID" value="QPL05669.1"/>
    <property type="molecule type" value="Genomic_DNA"/>
</dbReference>
<dbReference type="AlphaFoldDB" id="A0A7T0LKW2"/>
<keyword evidence="3" id="KW-0472">Membrane</keyword>
<evidence type="ECO:0000313" key="5">
    <source>
        <dbReference type="Proteomes" id="UP000594637"/>
    </source>
</evidence>
<organism evidence="4 5">
    <name type="scientific">Actinomyces respiraculi</name>
    <dbReference type="NCBI Taxonomy" id="2744574"/>
    <lineage>
        <taxon>Bacteria</taxon>
        <taxon>Bacillati</taxon>
        <taxon>Actinomycetota</taxon>
        <taxon>Actinomycetes</taxon>
        <taxon>Actinomycetales</taxon>
        <taxon>Actinomycetaceae</taxon>
        <taxon>Actinomyces</taxon>
    </lineage>
</organism>
<dbReference type="RefSeq" id="WP_166856545.1">
    <property type="nucleotide sequence ID" value="NZ_CP063989.1"/>
</dbReference>
<dbReference type="Pfam" id="PF04977">
    <property type="entry name" value="DivIC"/>
    <property type="match status" value="1"/>
</dbReference>
<feature type="region of interest" description="Disordered" evidence="2">
    <location>
        <begin position="1"/>
        <end position="56"/>
    </location>
</feature>
<feature type="transmembrane region" description="Helical" evidence="3">
    <location>
        <begin position="76"/>
        <end position="95"/>
    </location>
</feature>
<feature type="compositionally biased region" description="Low complexity" evidence="2">
    <location>
        <begin position="224"/>
        <end position="233"/>
    </location>
</feature>
<keyword evidence="3" id="KW-0812">Transmembrane</keyword>
<dbReference type="InterPro" id="IPR007060">
    <property type="entry name" value="FtsL/DivIC"/>
</dbReference>
<sequence length="233" mass="24427">MSPRRPTPARPGSRPGARPSGRPASRAAAPAPGRSGDKPATPRATPRARTTRPEAAVSPGLEHVVLRVGGADGVAVPARVLIIALVLLGAFIVTFPSLRGYLSQRAQYDAVLHQIDEAEAVSTALEAELAKWQDDDYVRSQARERLSYVMPGETTYIVVGADDVEQEQTASASTSTASADTTPPWYEIVRESARVAGQTGQAAPTEPAQQGWSTAVPTVPTPSAPSADATDEP</sequence>
<name>A0A7T0LKW2_9ACTO</name>
<feature type="region of interest" description="Disordered" evidence="2">
    <location>
        <begin position="167"/>
        <end position="186"/>
    </location>
</feature>
<feature type="compositionally biased region" description="Polar residues" evidence="2">
    <location>
        <begin position="198"/>
        <end position="212"/>
    </location>
</feature>
<feature type="compositionally biased region" description="Low complexity" evidence="2">
    <location>
        <begin position="10"/>
        <end position="56"/>
    </location>
</feature>
<feature type="compositionally biased region" description="Low complexity" evidence="2">
    <location>
        <begin position="169"/>
        <end position="182"/>
    </location>
</feature>
<dbReference type="Proteomes" id="UP000594637">
    <property type="component" value="Chromosome"/>
</dbReference>
<proteinExistence type="predicted"/>
<dbReference type="KEGG" id="arep:ID810_01375"/>
<keyword evidence="5" id="KW-1185">Reference proteome</keyword>
<feature type="coiled-coil region" evidence="1">
    <location>
        <begin position="108"/>
        <end position="135"/>
    </location>
</feature>